<feature type="domain" description="Carrier" evidence="8">
    <location>
        <begin position="1043"/>
        <end position="1118"/>
    </location>
</feature>
<evidence type="ECO:0000256" key="2">
    <source>
        <dbReference type="ARBA" id="ARBA00001957"/>
    </source>
</evidence>
<dbReference type="InterPro" id="IPR002129">
    <property type="entry name" value="PyrdxlP-dep_de-COase"/>
</dbReference>
<evidence type="ECO:0000256" key="5">
    <source>
        <dbReference type="ARBA" id="ARBA00022898"/>
    </source>
</evidence>
<dbReference type="Gene3D" id="3.40.640.10">
    <property type="entry name" value="Type I PLP-dependent aspartate aminotransferase-like (Major domain)"/>
    <property type="match status" value="1"/>
</dbReference>
<keyword evidence="5 7" id="KW-0663">Pyridoxal phosphate</keyword>
<dbReference type="Gene3D" id="3.30.300.30">
    <property type="match status" value="1"/>
</dbReference>
<dbReference type="Pfam" id="PF00282">
    <property type="entry name" value="Pyridoxal_deC"/>
    <property type="match status" value="1"/>
</dbReference>
<evidence type="ECO:0000256" key="1">
    <source>
        <dbReference type="ARBA" id="ARBA00001933"/>
    </source>
</evidence>
<comment type="cofactor">
    <cofactor evidence="1 7">
        <name>pyridoxal 5'-phosphate</name>
        <dbReference type="ChEBI" id="CHEBI:597326"/>
    </cofactor>
</comment>
<dbReference type="Pfam" id="PF00501">
    <property type="entry name" value="AMP-binding"/>
    <property type="match status" value="1"/>
</dbReference>
<feature type="modified residue" description="N6-(pyridoxal phosphate)lysine" evidence="7">
    <location>
        <position position="624"/>
    </location>
</feature>
<dbReference type="Pfam" id="PF13193">
    <property type="entry name" value="AMP-binding_C"/>
    <property type="match status" value="1"/>
</dbReference>
<keyword evidence="9" id="KW-0032">Aminotransferase</keyword>
<dbReference type="FunFam" id="3.40.50.980:FF:000001">
    <property type="entry name" value="Non-ribosomal peptide synthetase"/>
    <property type="match status" value="1"/>
</dbReference>
<dbReference type="AlphaFoldDB" id="A0A418Y9B6"/>
<dbReference type="InterPro" id="IPR020845">
    <property type="entry name" value="AMP-binding_CS"/>
</dbReference>
<keyword evidence="4" id="KW-0597">Phosphoprotein</keyword>
<dbReference type="GO" id="GO:0016830">
    <property type="term" value="F:carbon-carbon lyase activity"/>
    <property type="evidence" value="ECO:0007669"/>
    <property type="project" value="InterPro"/>
</dbReference>
<dbReference type="GO" id="GO:0019752">
    <property type="term" value="P:carboxylic acid metabolic process"/>
    <property type="evidence" value="ECO:0007669"/>
    <property type="project" value="InterPro"/>
</dbReference>
<keyword evidence="3" id="KW-0596">Phosphopantetheine</keyword>
<dbReference type="PROSITE" id="PS50075">
    <property type="entry name" value="CARRIER"/>
    <property type="match status" value="1"/>
</dbReference>
<proteinExistence type="predicted"/>
<evidence type="ECO:0000313" key="10">
    <source>
        <dbReference type="Proteomes" id="UP000283255"/>
    </source>
</evidence>
<dbReference type="Gene3D" id="3.90.1150.10">
    <property type="entry name" value="Aspartate Aminotransferase, domain 1"/>
    <property type="match status" value="1"/>
</dbReference>
<dbReference type="FunFam" id="1.10.1200.10:FF:000005">
    <property type="entry name" value="Nonribosomal peptide synthetase 1"/>
    <property type="match status" value="1"/>
</dbReference>
<dbReference type="PROSITE" id="PS00455">
    <property type="entry name" value="AMP_BINDING"/>
    <property type="match status" value="1"/>
</dbReference>
<evidence type="ECO:0000256" key="6">
    <source>
        <dbReference type="ARBA" id="ARBA00023239"/>
    </source>
</evidence>
<dbReference type="EMBL" id="QZCH01000060">
    <property type="protein sequence ID" value="RJG36972.1"/>
    <property type="molecule type" value="Genomic_DNA"/>
</dbReference>
<dbReference type="Gene3D" id="1.10.1200.10">
    <property type="entry name" value="ACP-like"/>
    <property type="match status" value="1"/>
</dbReference>
<dbReference type="OrthoDB" id="9803665at2"/>
<dbReference type="InterPro" id="IPR015424">
    <property type="entry name" value="PyrdxlP-dep_Trfase"/>
</dbReference>
<dbReference type="SUPFAM" id="SSF53383">
    <property type="entry name" value="PLP-dependent transferases"/>
    <property type="match status" value="1"/>
</dbReference>
<dbReference type="RefSeq" id="WP_119912555.1">
    <property type="nucleotide sequence ID" value="NZ_QZCH01000060.1"/>
</dbReference>
<dbReference type="PANTHER" id="PTHR44845">
    <property type="entry name" value="CARRIER DOMAIN-CONTAINING PROTEIN"/>
    <property type="match status" value="1"/>
</dbReference>
<dbReference type="Pfam" id="PF00550">
    <property type="entry name" value="PP-binding"/>
    <property type="match status" value="1"/>
</dbReference>
<dbReference type="InterPro" id="IPR009081">
    <property type="entry name" value="PP-bd_ACP"/>
</dbReference>
<comment type="caution">
    <text evidence="9">The sequence shown here is derived from an EMBL/GenBank/DDBJ whole genome shotgun (WGS) entry which is preliminary data.</text>
</comment>
<dbReference type="InterPro" id="IPR000873">
    <property type="entry name" value="AMP-dep_synth/lig_dom"/>
</dbReference>
<dbReference type="Gene3D" id="2.30.38.10">
    <property type="entry name" value="Luciferase, Domain 3"/>
    <property type="match status" value="1"/>
</dbReference>
<dbReference type="Proteomes" id="UP000283255">
    <property type="component" value="Unassembled WGS sequence"/>
</dbReference>
<keyword evidence="6" id="KW-0456">Lyase</keyword>
<reference evidence="9 10" key="1">
    <citation type="submission" date="2018-09" db="EMBL/GenBank/DDBJ databases">
        <authorList>
            <person name="Wang F."/>
        </authorList>
    </citation>
    <scope>NUCLEOTIDE SEQUENCE [LARGE SCALE GENOMIC DNA]</scope>
    <source>
        <strain evidence="9 10">PLHSC7-2</strain>
    </source>
</reference>
<organism evidence="9 10">
    <name type="scientific">Motilimonas pumila</name>
    <dbReference type="NCBI Taxonomy" id="2303987"/>
    <lineage>
        <taxon>Bacteria</taxon>
        <taxon>Pseudomonadati</taxon>
        <taxon>Pseudomonadota</taxon>
        <taxon>Gammaproteobacteria</taxon>
        <taxon>Alteromonadales</taxon>
        <taxon>Alteromonadales genera incertae sedis</taxon>
        <taxon>Motilimonas</taxon>
    </lineage>
</organism>
<accession>A0A418Y9B6</accession>
<dbReference type="GO" id="GO:0030170">
    <property type="term" value="F:pyridoxal phosphate binding"/>
    <property type="evidence" value="ECO:0007669"/>
    <property type="project" value="InterPro"/>
</dbReference>
<reference evidence="9 10" key="2">
    <citation type="submission" date="2019-01" db="EMBL/GenBank/DDBJ databases">
        <title>Motilimonas pumilus sp. nov., isolated from the gut of sea cucumber (Apostichopus japonicus).</title>
        <authorList>
            <person name="Wang F.-Q."/>
            <person name="Ren L.-H."/>
            <person name="Lin Y.-W."/>
            <person name="Sun G.-H."/>
            <person name="Du Z.-J."/>
            <person name="Zhao J.-X."/>
            <person name="Liu X.-J."/>
            <person name="Liu L.-J."/>
        </authorList>
    </citation>
    <scope>NUCLEOTIDE SEQUENCE [LARGE SCALE GENOMIC DNA]</scope>
    <source>
        <strain evidence="9 10">PLHSC7-2</strain>
    </source>
</reference>
<evidence type="ECO:0000256" key="3">
    <source>
        <dbReference type="ARBA" id="ARBA00022450"/>
    </source>
</evidence>
<dbReference type="Gene3D" id="3.40.50.980">
    <property type="match status" value="2"/>
</dbReference>
<dbReference type="PROSITE" id="PS00012">
    <property type="entry name" value="PHOSPHOPANTETHEINE"/>
    <property type="match status" value="1"/>
</dbReference>
<keyword evidence="9" id="KW-0808">Transferase</keyword>
<dbReference type="SUPFAM" id="SSF47336">
    <property type="entry name" value="ACP-like"/>
    <property type="match status" value="1"/>
</dbReference>
<comment type="cofactor">
    <cofactor evidence="2">
        <name>pantetheine 4'-phosphate</name>
        <dbReference type="ChEBI" id="CHEBI:47942"/>
    </cofactor>
</comment>
<evidence type="ECO:0000256" key="4">
    <source>
        <dbReference type="ARBA" id="ARBA00022553"/>
    </source>
</evidence>
<keyword evidence="10" id="KW-1185">Reference proteome</keyword>
<dbReference type="InterPro" id="IPR036736">
    <property type="entry name" value="ACP-like_sf"/>
</dbReference>
<name>A0A418Y9B6_9GAMM</name>
<evidence type="ECO:0000259" key="8">
    <source>
        <dbReference type="PROSITE" id="PS50075"/>
    </source>
</evidence>
<protein>
    <submittedName>
        <fullName evidence="9">Aminotransferase class V-fold PLP-dependent enzyme</fullName>
    </submittedName>
</protein>
<evidence type="ECO:0000256" key="7">
    <source>
        <dbReference type="PIRSR" id="PIRSR602129-50"/>
    </source>
</evidence>
<dbReference type="SUPFAM" id="SSF56801">
    <property type="entry name" value="Acetyl-CoA synthetase-like"/>
    <property type="match status" value="2"/>
</dbReference>
<dbReference type="InterPro" id="IPR006162">
    <property type="entry name" value="Ppantetheine_attach_site"/>
</dbReference>
<dbReference type="InterPro" id="IPR015422">
    <property type="entry name" value="PyrdxlP-dep_Trfase_small"/>
</dbReference>
<dbReference type="InterPro" id="IPR045851">
    <property type="entry name" value="AMP-bd_C_sf"/>
</dbReference>
<dbReference type="GO" id="GO:0008483">
    <property type="term" value="F:transaminase activity"/>
    <property type="evidence" value="ECO:0007669"/>
    <property type="project" value="UniProtKB-KW"/>
</dbReference>
<sequence length="1138" mass="126351">DATALIFKDKQLSYGELNSKANQLAHYLINERRVKPDTLVGICIERSPDMVVAMLGVLKSGAAYVPLDPSYPSVRLAFMLEDATLETVVTHSDLLESLPIATTQAICLDDNITTQKLQQQPIDNLSREQLTLTLQHLAYVIYTSGSTGKPKGVEAPHASIINRVTWMAQQYPAQDDEVFCQKTAVGFVDHVAEIFQALAYGNPLVIIPTQVSLDTARFAQLVIEHKITRLTLVPSLLKLLIEQNALFEMTTLRLVISSGEALQLKEARDFYRSLPEAKLLNLYGSSEVGGDVSAYLVNAFSGNPEVMQYFLESPHDNGLPEKPSFVPNFNYQQPPSIDANKLFRDRYSRSELPQMPVEYQDYVGQLCETILPHVIDVTSQRYIGHMTSKLPSFIPELNRLIARLNQNMVKVETSNSLTLIERQVLAMMHRLFFQLPNSFYDDNCQDPNYVFGAVTGGGSVANMTALSYARNRGILALGYSQEDLVKRGAHVLLAEKGYQRAVVLGTQLMHYSMRKSVSMMGFGEDGIMYVAQDEQQKMSMSALQRSIEYCRSNNIFIIAVVGISGATETGTVDPLAKIAAIAHENDIHFHADAAWGGAFQLSPSHRSRLAGIEQADSITFCPHKMLYISQGISLCLLKDPHGASSIATHANYQAQKGSFDLGQYTVEGSRPAHALLLHASLHVLGQNGYAWLIEQSMRKTQYYTRLVQNCDSFQLVGTPDLNIINYRYIPVSLRSASSYSVAEQQEISEVVTKIQQAQFASGGSFASKTTIQLPNYKGGPITVFRIVLSNPLTTYEDLREVLVDQLRIANALVEQPSNHEHNRLASLSDEAESNYAQWRVPIGKAMRNTQLIVLDSHLNPVPQGVFGELHVGGACVARGYHNLPALTAEKFIKNPFYDILKGSSSERLYKTGDLVRWLPEGELEFFGRIDNQVKIRGFRIELGEIEHALHCHEVVKSALVLMMQSESEEDILVAYVVPCDRNNEVEQEIKTTLRTHISQLVPDYMVPAVFILLDALPLLPNGKVDRKRLLGLDLSEQQGEYVAPASNTEDKLCAIWQKVLGVEIVGVKDNFFQLGGNSLLATKVLAQINLEYNTKLSLQSIFADATVSNVASMIDALSLNSSYLVNLSTDESLEEGLF</sequence>
<dbReference type="PANTHER" id="PTHR44845:SF7">
    <property type="entry name" value="PLIPASTATIN SYNTHASE SUBUNIT D"/>
    <property type="match status" value="1"/>
</dbReference>
<evidence type="ECO:0000313" key="9">
    <source>
        <dbReference type="EMBL" id="RJG36972.1"/>
    </source>
</evidence>
<dbReference type="InterPro" id="IPR025110">
    <property type="entry name" value="AMP-bd_C"/>
</dbReference>
<gene>
    <name evidence="9" type="ORF">D1Z90_20040</name>
</gene>
<dbReference type="InterPro" id="IPR015421">
    <property type="entry name" value="PyrdxlP-dep_Trfase_major"/>
</dbReference>
<feature type="non-terminal residue" evidence="9">
    <location>
        <position position="1"/>
    </location>
</feature>